<dbReference type="SUPFAM" id="SSF52540">
    <property type="entry name" value="P-loop containing nucleoside triphosphate hydrolases"/>
    <property type="match status" value="1"/>
</dbReference>
<feature type="domain" description="Dynein heavy chain ATP-binding dynein motor region" evidence="7">
    <location>
        <begin position="529"/>
        <end position="742"/>
    </location>
</feature>
<dbReference type="GO" id="GO:0045505">
    <property type="term" value="F:dynein intermediate chain binding"/>
    <property type="evidence" value="ECO:0007669"/>
    <property type="project" value="InterPro"/>
</dbReference>
<dbReference type="InterPro" id="IPR026983">
    <property type="entry name" value="DHC"/>
</dbReference>
<evidence type="ECO:0000259" key="7">
    <source>
        <dbReference type="Pfam" id="PF12781"/>
    </source>
</evidence>
<evidence type="ECO:0000256" key="4">
    <source>
        <dbReference type="SAM" id="Coils"/>
    </source>
</evidence>
<comment type="subcellular location">
    <subcellularLocation>
        <location evidence="1">Cell projection</location>
        <location evidence="1">Cilium</location>
    </subcellularLocation>
</comment>
<gene>
    <name evidence="8" type="ORF">TCHU04912_LOCUS6557</name>
</gene>
<feature type="coiled-coil region" evidence="4">
    <location>
        <begin position="382"/>
        <end position="440"/>
    </location>
</feature>
<dbReference type="GO" id="GO:0030286">
    <property type="term" value="C:dynein complex"/>
    <property type="evidence" value="ECO:0007669"/>
    <property type="project" value="InterPro"/>
</dbReference>
<keyword evidence="2" id="KW-0969">Cilium</keyword>
<evidence type="ECO:0008006" key="9">
    <source>
        <dbReference type="Google" id="ProtNLM"/>
    </source>
</evidence>
<dbReference type="FunFam" id="3.40.50.300:FF:003510">
    <property type="entry name" value="Dynein heavy chain, cytosolic, putative"/>
    <property type="match status" value="1"/>
</dbReference>
<organism evidence="8">
    <name type="scientific">Tetraselmis chuii</name>
    <dbReference type="NCBI Taxonomy" id="63592"/>
    <lineage>
        <taxon>Eukaryota</taxon>
        <taxon>Viridiplantae</taxon>
        <taxon>Chlorophyta</taxon>
        <taxon>core chlorophytes</taxon>
        <taxon>Chlorodendrophyceae</taxon>
        <taxon>Chlorodendrales</taxon>
        <taxon>Chlorodendraceae</taxon>
        <taxon>Tetraselmis</taxon>
    </lineage>
</organism>
<dbReference type="AlphaFoldDB" id="A0A7S1SPQ3"/>
<dbReference type="GO" id="GO:0007018">
    <property type="term" value="P:microtubule-based movement"/>
    <property type="evidence" value="ECO:0007669"/>
    <property type="project" value="InterPro"/>
</dbReference>
<keyword evidence="4" id="KW-0175">Coiled coil</keyword>
<dbReference type="InterPro" id="IPR024743">
    <property type="entry name" value="Dynein_HC_stalk"/>
</dbReference>
<dbReference type="InterPro" id="IPR027417">
    <property type="entry name" value="P-loop_NTPase"/>
</dbReference>
<dbReference type="PANTHER" id="PTHR22878:SF68">
    <property type="entry name" value="DYNEIN HEAVY CHAIN 6, AXONEMAL-LIKE"/>
    <property type="match status" value="1"/>
</dbReference>
<feature type="domain" description="Dynein heavy chain coiled coil stalk" evidence="5">
    <location>
        <begin position="170"/>
        <end position="500"/>
    </location>
</feature>
<reference evidence="8" key="1">
    <citation type="submission" date="2021-01" db="EMBL/GenBank/DDBJ databases">
        <authorList>
            <person name="Corre E."/>
            <person name="Pelletier E."/>
            <person name="Niang G."/>
            <person name="Scheremetjew M."/>
            <person name="Finn R."/>
            <person name="Kale V."/>
            <person name="Holt S."/>
            <person name="Cochrane G."/>
            <person name="Meng A."/>
            <person name="Brown T."/>
            <person name="Cohen L."/>
        </authorList>
    </citation>
    <scope>NUCLEOTIDE SEQUENCE</scope>
    <source>
        <strain evidence="8">PLY429</strain>
    </source>
</reference>
<evidence type="ECO:0000256" key="3">
    <source>
        <dbReference type="ARBA" id="ARBA00023273"/>
    </source>
</evidence>
<dbReference type="GO" id="GO:0005929">
    <property type="term" value="C:cilium"/>
    <property type="evidence" value="ECO:0007669"/>
    <property type="project" value="UniProtKB-SubCell"/>
</dbReference>
<dbReference type="PANTHER" id="PTHR22878">
    <property type="entry name" value="DYNEIN HEAVY CHAIN 6, AXONEMAL-LIKE-RELATED"/>
    <property type="match status" value="1"/>
</dbReference>
<dbReference type="Gene3D" id="1.20.920.20">
    <property type="match status" value="1"/>
</dbReference>
<dbReference type="InterPro" id="IPR035706">
    <property type="entry name" value="AAA_9"/>
</dbReference>
<evidence type="ECO:0000259" key="5">
    <source>
        <dbReference type="Pfam" id="PF12777"/>
    </source>
</evidence>
<evidence type="ECO:0000256" key="1">
    <source>
        <dbReference type="ARBA" id="ARBA00004138"/>
    </source>
</evidence>
<dbReference type="Gene3D" id="3.40.50.300">
    <property type="entry name" value="P-loop containing nucleotide triphosphate hydrolases"/>
    <property type="match status" value="2"/>
</dbReference>
<dbReference type="FunFam" id="3.40.50.300:FF:001145">
    <property type="entry name" value="Putative dynein heavy chain"/>
    <property type="match status" value="1"/>
</dbReference>
<name>A0A7S1SPQ3_9CHLO</name>
<keyword evidence="3" id="KW-0966">Cell projection</keyword>
<evidence type="ECO:0000256" key="2">
    <source>
        <dbReference type="ARBA" id="ARBA00023069"/>
    </source>
</evidence>
<dbReference type="EMBL" id="HBGG01012837">
    <property type="protein sequence ID" value="CAD9204322.1"/>
    <property type="molecule type" value="Transcribed_RNA"/>
</dbReference>
<dbReference type="GO" id="GO:0051959">
    <property type="term" value="F:dynein light intermediate chain binding"/>
    <property type="evidence" value="ECO:0007669"/>
    <property type="project" value="InterPro"/>
</dbReference>
<dbReference type="Pfam" id="PF12780">
    <property type="entry name" value="AAA_8"/>
    <property type="match status" value="1"/>
</dbReference>
<evidence type="ECO:0000313" key="8">
    <source>
        <dbReference type="EMBL" id="CAD9204322.1"/>
    </source>
</evidence>
<sequence>MLNSGEVPGLFAQDEKDRVAADVREYVEKQLGLPPTKEVCYAAFINRVRENLHIFLCMSPVGDAFRSRCRQFPSLINCCTIDWFTEWPEAALLSVSEKFLAPVDLGSDEAKNSLAKLCVHIHTSVTSASDRFWAELRRRYYTTPKSYLDLINLYVTLLAEKREEMDTARDRLLNGLMKLKQTNDMVDGMKADLAKLQPVLEEKSAATATLLEKVTKDQAEAEKTKVVVEAEEAEVKSQAAATKEIADDARRDLDKAMPALNAAVNALSALNKNDIVEIKSFAKPPPLVQMTMEAVCILKQEKADWDTAKKMLGDSNFMRSLMEFDKDNIPDSVVKKLKKYTDDPQFTPEVVAKQSNAAKSLCMWARAMDVYHEVAKVVEPKRAKLREAETSLKEANDTLKEKQDALAQVIASVESLQEQLATAQKEQKDLNDEADITRKRLERAGKLTSALADEGVRWQQTADVLGEQMHLLVGDVFISAACIAYYGAFTGSYRTGLVEDWVSSCRGEGVPVSEQPTLRATLASPVEVREWNIWGLPTDDVSVDNGILVTRGKRWPLMIDPQSMDKEFDLRVIKLTDGDYLRTLENEVQFGIPVLLENVGEELDPSLEPLLLKQIFKQGSVNYIRMGDATVEFSDQFRFYITTTLRNPHYLPETAVKVTLLNFMITQEGLSDQLLGVVVAEERPDLEGQRQKLVVESAENKRKLKEIKDRIMHVLSSSEGNILEDATVIQILSEAKLVSNEIQEKAVVAEQTRREIEAARVGYRPCGAYNAVLFFCVRDMAGIDPMYQSSLGWFIGLFVRAIQNSTKTDDLQVDTIRGLLSFKSSVRTLAFSALPTTSTTLSPGSQYSVTV</sequence>
<dbReference type="Pfam" id="PF12777">
    <property type="entry name" value="MT"/>
    <property type="match status" value="1"/>
</dbReference>
<dbReference type="Pfam" id="PF12781">
    <property type="entry name" value="AAA_9"/>
    <property type="match status" value="1"/>
</dbReference>
<dbReference type="FunFam" id="1.20.920.20:FF:000006">
    <property type="entry name" value="Dynein, axonemal, heavy chain 6"/>
    <property type="match status" value="1"/>
</dbReference>
<feature type="domain" description="Dynein heavy chain AAA module D4" evidence="6">
    <location>
        <begin position="1"/>
        <end position="157"/>
    </location>
</feature>
<evidence type="ECO:0000259" key="6">
    <source>
        <dbReference type="Pfam" id="PF12780"/>
    </source>
</evidence>
<dbReference type="Gene3D" id="1.10.8.1220">
    <property type="match status" value="1"/>
</dbReference>
<dbReference type="Gene3D" id="6.10.140.1060">
    <property type="match status" value="1"/>
</dbReference>
<accession>A0A7S1SPQ3</accession>
<dbReference type="InterPro" id="IPR024317">
    <property type="entry name" value="Dynein_heavy_chain_D4_dom"/>
</dbReference>
<protein>
    <recommendedName>
        <fullName evidence="9">Dynein heavy chain ATP-binding dynein motor region domain-containing protein</fullName>
    </recommendedName>
</protein>
<proteinExistence type="predicted"/>